<proteinExistence type="predicted"/>
<evidence type="ECO:0000256" key="2">
    <source>
        <dbReference type="SAM" id="SignalP"/>
    </source>
</evidence>
<gene>
    <name evidence="4" type="ORF">HNQ44_002472</name>
</gene>
<evidence type="ECO:0000313" key="5">
    <source>
        <dbReference type="Proteomes" id="UP000525923"/>
    </source>
</evidence>
<feature type="region of interest" description="Disordered" evidence="1">
    <location>
        <begin position="124"/>
        <end position="155"/>
    </location>
</feature>
<name>A0A7W8FVN0_9BACL</name>
<protein>
    <recommendedName>
        <fullName evidence="3">YtkA-like domain-containing protein</fullName>
    </recommendedName>
</protein>
<dbReference type="OrthoDB" id="2679563at2"/>
<feature type="compositionally biased region" description="Acidic residues" evidence="1">
    <location>
        <begin position="138"/>
        <end position="147"/>
    </location>
</feature>
<sequence>MKKLFMIVLLSALLAACGTDDANSSDTDFVVEEIVVEIQTPEQVEAGQKVPLLAKVTQGGEAVEDADEVVFEVWQSGSRDDSEMLEAKHVGDGVYQAETKLEEGLYFTYAHTTARQLHVMPKHEITAGNPDPASIVPDDSDEADSMENMEKHSGH</sequence>
<evidence type="ECO:0000259" key="3">
    <source>
        <dbReference type="Pfam" id="PF13115"/>
    </source>
</evidence>
<keyword evidence="2" id="KW-0732">Signal</keyword>
<feature type="signal peptide" evidence="2">
    <location>
        <begin position="1"/>
        <end position="22"/>
    </location>
</feature>
<dbReference type="AlphaFoldDB" id="A0A7W8FVN0"/>
<dbReference type="Pfam" id="PF13115">
    <property type="entry name" value="YtkA"/>
    <property type="match status" value="1"/>
</dbReference>
<dbReference type="Proteomes" id="UP000525923">
    <property type="component" value="Unassembled WGS sequence"/>
</dbReference>
<organism evidence="4 5">
    <name type="scientific">Planococcus koreensis</name>
    <dbReference type="NCBI Taxonomy" id="112331"/>
    <lineage>
        <taxon>Bacteria</taxon>
        <taxon>Bacillati</taxon>
        <taxon>Bacillota</taxon>
        <taxon>Bacilli</taxon>
        <taxon>Bacillales</taxon>
        <taxon>Caryophanaceae</taxon>
        <taxon>Planococcus</taxon>
    </lineage>
</organism>
<evidence type="ECO:0000313" key="4">
    <source>
        <dbReference type="EMBL" id="MBB5181027.1"/>
    </source>
</evidence>
<dbReference type="InterPro" id="IPR032693">
    <property type="entry name" value="YtkA-like_dom"/>
</dbReference>
<comment type="caution">
    <text evidence="4">The sequence shown here is derived from an EMBL/GenBank/DDBJ whole genome shotgun (WGS) entry which is preliminary data.</text>
</comment>
<dbReference type="RefSeq" id="WP_135501003.1">
    <property type="nucleotide sequence ID" value="NZ_CP181055.1"/>
</dbReference>
<dbReference type="PROSITE" id="PS51257">
    <property type="entry name" value="PROKAR_LIPOPROTEIN"/>
    <property type="match status" value="1"/>
</dbReference>
<dbReference type="EMBL" id="JACHHE010000006">
    <property type="protein sequence ID" value="MBB5181027.1"/>
    <property type="molecule type" value="Genomic_DNA"/>
</dbReference>
<keyword evidence="5" id="KW-1185">Reference proteome</keyword>
<accession>A0A7W8FVN0</accession>
<feature type="chain" id="PRO_5038647058" description="YtkA-like domain-containing protein" evidence="2">
    <location>
        <begin position="23"/>
        <end position="155"/>
    </location>
</feature>
<reference evidence="4 5" key="1">
    <citation type="submission" date="2020-08" db="EMBL/GenBank/DDBJ databases">
        <title>Genomic Encyclopedia of Type Strains, Phase IV (KMG-IV): sequencing the most valuable type-strain genomes for metagenomic binning, comparative biology and taxonomic classification.</title>
        <authorList>
            <person name="Goeker M."/>
        </authorList>
    </citation>
    <scope>NUCLEOTIDE SEQUENCE [LARGE SCALE GENOMIC DNA]</scope>
    <source>
        <strain evidence="4 5">DSM 15895</strain>
    </source>
</reference>
<evidence type="ECO:0000256" key="1">
    <source>
        <dbReference type="SAM" id="MobiDB-lite"/>
    </source>
</evidence>
<feature type="domain" description="YtkA-like" evidence="3">
    <location>
        <begin position="33"/>
        <end position="110"/>
    </location>
</feature>